<feature type="transmembrane region" description="Helical" evidence="1">
    <location>
        <begin position="37"/>
        <end position="55"/>
    </location>
</feature>
<reference evidence="2" key="1">
    <citation type="journal article" date="2020" name="mSystems">
        <title>Genome- and Community-Level Interaction Insights into Carbon Utilization and Element Cycling Functions of Hydrothermarchaeota in Hydrothermal Sediment.</title>
        <authorList>
            <person name="Zhou Z."/>
            <person name="Liu Y."/>
            <person name="Xu W."/>
            <person name="Pan J."/>
            <person name="Luo Z.H."/>
            <person name="Li M."/>
        </authorList>
    </citation>
    <scope>NUCLEOTIDE SEQUENCE [LARGE SCALE GENOMIC DNA]</scope>
    <source>
        <strain evidence="2">SpSt-605</strain>
    </source>
</reference>
<evidence type="ECO:0008006" key="3">
    <source>
        <dbReference type="Google" id="ProtNLM"/>
    </source>
</evidence>
<accession>A0A832GMU9</accession>
<proteinExistence type="predicted"/>
<name>A0A832GMU9_9BACT</name>
<dbReference type="EMBL" id="DSZU01000037">
    <property type="protein sequence ID" value="HGV54926.1"/>
    <property type="molecule type" value="Genomic_DNA"/>
</dbReference>
<evidence type="ECO:0000256" key="1">
    <source>
        <dbReference type="SAM" id="Phobius"/>
    </source>
</evidence>
<gene>
    <name evidence="2" type="ORF">ENT73_02385</name>
</gene>
<sequence length="140" mass="16447">MREKGIEALLEDLNLFMLLSLITGSVIILILFRDLKIFLAFVIGALLAYLNFYTLKKEGRELLFKVYHNAMACMERPYQKERTLFLIKVYLRLLALGIIFYVLMAKLGLHPVFLILGFSLVYFQIFLAVFLFWLQLRESQ</sequence>
<keyword evidence="1" id="KW-1133">Transmembrane helix</keyword>
<feature type="transmembrane region" description="Helical" evidence="1">
    <location>
        <begin position="84"/>
        <end position="103"/>
    </location>
</feature>
<keyword evidence="1" id="KW-0472">Membrane</keyword>
<comment type="caution">
    <text evidence="2">The sequence shown here is derived from an EMBL/GenBank/DDBJ whole genome shotgun (WGS) entry which is preliminary data.</text>
</comment>
<protein>
    <recommendedName>
        <fullName evidence="3">ATP synthase subunit I</fullName>
    </recommendedName>
</protein>
<keyword evidence="1" id="KW-0812">Transmembrane</keyword>
<organism evidence="2">
    <name type="scientific">Caldimicrobium thiodismutans</name>
    <dbReference type="NCBI Taxonomy" id="1653476"/>
    <lineage>
        <taxon>Bacteria</taxon>
        <taxon>Pseudomonadati</taxon>
        <taxon>Thermodesulfobacteriota</taxon>
        <taxon>Thermodesulfobacteria</taxon>
        <taxon>Thermodesulfobacteriales</taxon>
        <taxon>Thermodesulfobacteriaceae</taxon>
        <taxon>Caldimicrobium</taxon>
    </lineage>
</organism>
<dbReference type="AlphaFoldDB" id="A0A832GMU9"/>
<feature type="transmembrane region" description="Helical" evidence="1">
    <location>
        <begin position="12"/>
        <end position="31"/>
    </location>
</feature>
<evidence type="ECO:0000313" key="2">
    <source>
        <dbReference type="EMBL" id="HGV54926.1"/>
    </source>
</evidence>
<feature type="transmembrane region" description="Helical" evidence="1">
    <location>
        <begin position="109"/>
        <end position="134"/>
    </location>
</feature>